<evidence type="ECO:0000256" key="8">
    <source>
        <dbReference type="SAM" id="Phobius"/>
    </source>
</evidence>
<feature type="transmembrane region" description="Helical" evidence="8">
    <location>
        <begin position="906"/>
        <end position="924"/>
    </location>
</feature>
<evidence type="ECO:0000256" key="3">
    <source>
        <dbReference type="ARBA" id="ARBA00022676"/>
    </source>
</evidence>
<protein>
    <submittedName>
        <fullName evidence="12">Phospholipid carrier-dependent glycosyltransferase</fullName>
    </submittedName>
</protein>
<feature type="transmembrane region" description="Helical" evidence="8">
    <location>
        <begin position="683"/>
        <end position="700"/>
    </location>
</feature>
<dbReference type="Pfam" id="PF16192">
    <property type="entry name" value="PMT_4TMC"/>
    <property type="match status" value="1"/>
</dbReference>
<dbReference type="InterPro" id="IPR032421">
    <property type="entry name" value="PMT_4TMC"/>
</dbReference>
<feature type="transmembrane region" description="Helical" evidence="8">
    <location>
        <begin position="489"/>
        <end position="508"/>
    </location>
</feature>
<feature type="domain" description="Glycosyltransferase RgtA/B/C/D-like" evidence="10">
    <location>
        <begin position="132"/>
        <end position="243"/>
    </location>
</feature>
<feature type="transmembrane region" description="Helical" evidence="8">
    <location>
        <begin position="391"/>
        <end position="411"/>
    </location>
</feature>
<feature type="transmembrane region" description="Helical" evidence="8">
    <location>
        <begin position="875"/>
        <end position="894"/>
    </location>
</feature>
<feature type="transmembrane region" description="Helical" evidence="8">
    <location>
        <begin position="737"/>
        <end position="758"/>
    </location>
</feature>
<dbReference type="PANTHER" id="PTHR33908:SF11">
    <property type="entry name" value="MEMBRANE PROTEIN"/>
    <property type="match status" value="1"/>
</dbReference>
<feature type="transmembrane region" description="Helical" evidence="8">
    <location>
        <begin position="318"/>
        <end position="335"/>
    </location>
</feature>
<evidence type="ECO:0000259" key="10">
    <source>
        <dbReference type="Pfam" id="PF13231"/>
    </source>
</evidence>
<name>A0A937X271_9BACT</name>
<keyword evidence="6 8" id="KW-1133">Transmembrane helix</keyword>
<feature type="transmembrane region" description="Helical" evidence="8">
    <location>
        <begin position="161"/>
        <end position="184"/>
    </location>
</feature>
<dbReference type="GO" id="GO:0009103">
    <property type="term" value="P:lipopolysaccharide biosynthetic process"/>
    <property type="evidence" value="ECO:0007669"/>
    <property type="project" value="UniProtKB-ARBA"/>
</dbReference>
<gene>
    <name evidence="12" type="ORF">FJZ00_02155</name>
</gene>
<evidence type="ECO:0000259" key="9">
    <source>
        <dbReference type="Pfam" id="PF02366"/>
    </source>
</evidence>
<feature type="domain" description="ArnT-like N-terminal" evidence="9">
    <location>
        <begin position="500"/>
        <end position="754"/>
    </location>
</feature>
<keyword evidence="7 8" id="KW-0472">Membrane</keyword>
<evidence type="ECO:0000256" key="6">
    <source>
        <dbReference type="ARBA" id="ARBA00022989"/>
    </source>
</evidence>
<feature type="transmembrane region" description="Helical" evidence="8">
    <location>
        <begin position="204"/>
        <end position="229"/>
    </location>
</feature>
<evidence type="ECO:0000256" key="2">
    <source>
        <dbReference type="ARBA" id="ARBA00022475"/>
    </source>
</evidence>
<evidence type="ECO:0000259" key="11">
    <source>
        <dbReference type="Pfam" id="PF16192"/>
    </source>
</evidence>
<dbReference type="GO" id="GO:0005886">
    <property type="term" value="C:plasma membrane"/>
    <property type="evidence" value="ECO:0007669"/>
    <property type="project" value="UniProtKB-SubCell"/>
</dbReference>
<dbReference type="PANTHER" id="PTHR33908">
    <property type="entry name" value="MANNOSYLTRANSFERASE YKCB-RELATED"/>
    <property type="match status" value="1"/>
</dbReference>
<dbReference type="InterPro" id="IPR050297">
    <property type="entry name" value="LipidA_mod_glycosyltrf_83"/>
</dbReference>
<accession>A0A937X271</accession>
<evidence type="ECO:0000256" key="7">
    <source>
        <dbReference type="ARBA" id="ARBA00023136"/>
    </source>
</evidence>
<evidence type="ECO:0000256" key="4">
    <source>
        <dbReference type="ARBA" id="ARBA00022679"/>
    </source>
</evidence>
<feature type="transmembrane region" description="Helical" evidence="8">
    <location>
        <begin position="431"/>
        <end position="449"/>
    </location>
</feature>
<dbReference type="GO" id="GO:0016763">
    <property type="term" value="F:pentosyltransferase activity"/>
    <property type="evidence" value="ECO:0007669"/>
    <property type="project" value="TreeGrafter"/>
</dbReference>
<feature type="transmembrane region" description="Helical" evidence="8">
    <location>
        <begin position="706"/>
        <end position="725"/>
    </location>
</feature>
<evidence type="ECO:0000256" key="1">
    <source>
        <dbReference type="ARBA" id="ARBA00004651"/>
    </source>
</evidence>
<dbReference type="GO" id="GO:0000030">
    <property type="term" value="F:mannosyltransferase activity"/>
    <property type="evidence" value="ECO:0007669"/>
    <property type="project" value="InterPro"/>
</dbReference>
<feature type="transmembrane region" description="Helical" evidence="8">
    <location>
        <begin position="241"/>
        <end position="261"/>
    </location>
</feature>
<keyword evidence="4" id="KW-0808">Transferase</keyword>
<dbReference type="InterPro" id="IPR038731">
    <property type="entry name" value="RgtA/B/C-like"/>
</dbReference>
<proteinExistence type="predicted"/>
<feature type="transmembrane region" description="Helical" evidence="8">
    <location>
        <begin position="620"/>
        <end position="637"/>
    </location>
</feature>
<dbReference type="GO" id="GO:0006493">
    <property type="term" value="P:protein O-linked glycosylation"/>
    <property type="evidence" value="ECO:0007669"/>
    <property type="project" value="InterPro"/>
</dbReference>
<dbReference type="InterPro" id="IPR003342">
    <property type="entry name" value="ArnT-like_N"/>
</dbReference>
<comment type="subcellular location">
    <subcellularLocation>
        <location evidence="1">Cell membrane</location>
        <topology evidence="1">Multi-pass membrane protein</topology>
    </subcellularLocation>
</comment>
<dbReference type="EMBL" id="VGJX01000079">
    <property type="protein sequence ID" value="MBM3273928.1"/>
    <property type="molecule type" value="Genomic_DNA"/>
</dbReference>
<keyword evidence="3" id="KW-0328">Glycosyltransferase</keyword>
<feature type="transmembrane region" description="Helical" evidence="8">
    <location>
        <begin position="590"/>
        <end position="611"/>
    </location>
</feature>
<feature type="transmembrane region" description="Helical" evidence="8">
    <location>
        <begin position="817"/>
        <end position="840"/>
    </location>
</feature>
<evidence type="ECO:0000313" key="12">
    <source>
        <dbReference type="EMBL" id="MBM3273928.1"/>
    </source>
</evidence>
<evidence type="ECO:0000313" key="13">
    <source>
        <dbReference type="Proteomes" id="UP000703893"/>
    </source>
</evidence>
<evidence type="ECO:0000256" key="5">
    <source>
        <dbReference type="ARBA" id="ARBA00022692"/>
    </source>
</evidence>
<feature type="transmembrane region" description="Helical" evidence="8">
    <location>
        <begin position="643"/>
        <end position="662"/>
    </location>
</feature>
<comment type="caution">
    <text evidence="12">The sequence shown here is derived from an EMBL/GenBank/DDBJ whole genome shotgun (WGS) entry which is preliminary data.</text>
</comment>
<feature type="domain" description="Protein O-mannosyl-transferase C-terminal four TM" evidence="11">
    <location>
        <begin position="765"/>
        <end position="931"/>
    </location>
</feature>
<feature type="transmembrane region" description="Helical" evidence="8">
    <location>
        <begin position="92"/>
        <end position="115"/>
    </location>
</feature>
<feature type="transmembrane region" description="Helical" evidence="8">
    <location>
        <begin position="41"/>
        <end position="71"/>
    </location>
</feature>
<dbReference type="Proteomes" id="UP000703893">
    <property type="component" value="Unassembled WGS sequence"/>
</dbReference>
<dbReference type="Pfam" id="PF02366">
    <property type="entry name" value="PMT"/>
    <property type="match status" value="1"/>
</dbReference>
<feature type="transmembrane region" description="Helical" evidence="8">
    <location>
        <begin position="347"/>
        <end position="363"/>
    </location>
</feature>
<dbReference type="AlphaFoldDB" id="A0A937X271"/>
<keyword evidence="2" id="KW-1003">Cell membrane</keyword>
<sequence length="946" mass="108224">MNDATAPATPQEVTRPFGTSGRLARWREAARRNPREWFANWLTAALILRLILVALPIGFFIDISSFQAWALKMAEVGPTKFYESIWSDYPPAYMYVLWLVGEIHQFLAWILSGVYNLLGRAVPSFNGLLVFLVKMPGVAADIFNSWLIFKILEGRVSQRTAYRAAILYAFNPITFVISAIWGQMDAVLLSAMLGAIYFMLKGRLIPTILLTALAVLIKPQGLFLIPAIVLTQWWRHRWDKWLIGVAGGLVGGWLLILPFTVASTKHQGLLGPVTFMWEKMQATAGTYPYSSVNAFNLWMPTKMWQPDNRLFWVVEHRYVGLALLVGTLAVVAWSAFKQRLELRSSRVMLVFAIVLLACFLLPTRMHERYLFPAVAMLAIAAAFNRNIRWNYWAFSVTALLNILFAYFVYYSPGKWWDPVKQYMESLWGLEIVMLNMWVFGDLIGTLLGGKSEPGDARWWAPIAAALTHVRQQVISAVKPVEAAWEKRDWLHMGAISGGFFALAVWNLFTPNEQIFDEVYHARTAKEFIDGTAPYEWTHPHFGKLMIALGILVMGRINGFMQSVGLRTFDPAQSPPKGAVPEGFFLGFDGFGWRITSLIFGAAVLCLLYVLARRMFRSRRIATFATMLLALDGVFWVQSRVAMTNIYVTFFLLLGCIGLWEYCSRIRPREDGETKMVHHWREEAWLLLWGFAMGGALASRWSALFAWGLGLGVVGLHWLLVRRKWLRAGGTALFVPRLAVYLVALPVALYIASYIPWFLQKGSHTLAELWQVQKNMWGYHAGMTATHNYESPWWTWPFMHRPTWYYFKDLKTEGMEGFISGICAIGNPAIWWLYIPVMSLVGYHVWRGRDWRLAFIFIFGVGLWLGWGVQARKLVFMHYLFEAIPFLCMAIAAMVDKLMDKPETRQVAIGYMAVAAGLFIFWYPLLAAIPIRWPFYSAHIWVSPFWY</sequence>
<reference evidence="12 13" key="1">
    <citation type="submission" date="2019-03" db="EMBL/GenBank/DDBJ databases">
        <title>Lake Tanganyika Metagenome-Assembled Genomes (MAGs).</title>
        <authorList>
            <person name="Tran P."/>
        </authorList>
    </citation>
    <scope>NUCLEOTIDE SEQUENCE [LARGE SCALE GENOMIC DNA]</scope>
    <source>
        <strain evidence="12">K_DeepCast_65m_m2_236</strain>
    </source>
</reference>
<organism evidence="12 13">
    <name type="scientific">Candidatus Tanganyikabacteria bacterium</name>
    <dbReference type="NCBI Taxonomy" id="2961651"/>
    <lineage>
        <taxon>Bacteria</taxon>
        <taxon>Bacillati</taxon>
        <taxon>Candidatus Sericytochromatia</taxon>
        <taxon>Candidatus Tanganyikabacteria</taxon>
    </lineage>
</organism>
<dbReference type="Pfam" id="PF13231">
    <property type="entry name" value="PMT_2"/>
    <property type="match status" value="1"/>
</dbReference>
<feature type="transmembrane region" description="Helical" evidence="8">
    <location>
        <begin position="369"/>
        <end position="384"/>
    </location>
</feature>
<feature type="transmembrane region" description="Helical" evidence="8">
    <location>
        <begin position="852"/>
        <end position="869"/>
    </location>
</feature>
<keyword evidence="5 8" id="KW-0812">Transmembrane</keyword>